<comment type="caution">
    <text evidence="2">The sequence shown here is derived from an EMBL/GenBank/DDBJ whole genome shotgun (WGS) entry which is preliminary data.</text>
</comment>
<evidence type="ECO:0000313" key="3">
    <source>
        <dbReference type="Proteomes" id="UP000241769"/>
    </source>
</evidence>
<dbReference type="AlphaFoldDB" id="A0A2P6N896"/>
<dbReference type="EMBL" id="MDYQ01000159">
    <property type="protein sequence ID" value="PRP80165.1"/>
    <property type="molecule type" value="Genomic_DNA"/>
</dbReference>
<protein>
    <recommendedName>
        <fullName evidence="1">Dynein heavy chain hydrolytic ATP-binding dynein motor region domain-containing protein</fullName>
    </recommendedName>
</protein>
<evidence type="ECO:0000313" key="2">
    <source>
        <dbReference type="EMBL" id="PRP80165.1"/>
    </source>
</evidence>
<evidence type="ECO:0000259" key="1">
    <source>
        <dbReference type="Pfam" id="PF12774"/>
    </source>
</evidence>
<feature type="domain" description="Dynein heavy chain hydrolytic ATP-binding dynein motor region" evidence="1">
    <location>
        <begin position="25"/>
        <end position="108"/>
    </location>
</feature>
<sequence length="146" mass="16231">MINIRSLPINRSTCCPQLSHNNSQAHHIVVMGLRSICSVLNYAGTLKRDNAKKEEHLLIQALTASNAPSEFDVSLTDRVLMEIPEFLLPDDLPLFYGTMQDLFPKVLIGTSVDDGTTSDDRRYTSSTPLGIGRVPDRLHEIIVPDD</sequence>
<dbReference type="Proteomes" id="UP000241769">
    <property type="component" value="Unassembled WGS sequence"/>
</dbReference>
<dbReference type="InterPro" id="IPR035699">
    <property type="entry name" value="AAA_6"/>
</dbReference>
<dbReference type="Pfam" id="PF12774">
    <property type="entry name" value="AAA_6"/>
    <property type="match status" value="1"/>
</dbReference>
<dbReference type="Gene3D" id="1.10.8.710">
    <property type="match status" value="1"/>
</dbReference>
<dbReference type="InParanoid" id="A0A2P6N896"/>
<gene>
    <name evidence="2" type="ORF">PROFUN_12123</name>
</gene>
<dbReference type="InterPro" id="IPR043157">
    <property type="entry name" value="Dynein_AAA1S"/>
</dbReference>
<dbReference type="GO" id="GO:0005524">
    <property type="term" value="F:ATP binding"/>
    <property type="evidence" value="ECO:0007669"/>
    <property type="project" value="InterPro"/>
</dbReference>
<accession>A0A2P6N896</accession>
<proteinExistence type="predicted"/>
<reference evidence="2 3" key="1">
    <citation type="journal article" date="2018" name="Genome Biol. Evol.">
        <title>Multiple Roots of Fruiting Body Formation in Amoebozoa.</title>
        <authorList>
            <person name="Hillmann F."/>
            <person name="Forbes G."/>
            <person name="Novohradska S."/>
            <person name="Ferling I."/>
            <person name="Riege K."/>
            <person name="Groth M."/>
            <person name="Westermann M."/>
            <person name="Marz M."/>
            <person name="Spaller T."/>
            <person name="Winckler T."/>
            <person name="Schaap P."/>
            <person name="Glockner G."/>
        </authorList>
    </citation>
    <scope>NUCLEOTIDE SEQUENCE [LARGE SCALE GENOMIC DNA]</scope>
    <source>
        <strain evidence="2 3">Jena</strain>
    </source>
</reference>
<name>A0A2P6N896_9EUKA</name>
<organism evidence="2 3">
    <name type="scientific">Planoprotostelium fungivorum</name>
    <dbReference type="NCBI Taxonomy" id="1890364"/>
    <lineage>
        <taxon>Eukaryota</taxon>
        <taxon>Amoebozoa</taxon>
        <taxon>Evosea</taxon>
        <taxon>Variosea</taxon>
        <taxon>Cavosteliida</taxon>
        <taxon>Cavosteliaceae</taxon>
        <taxon>Planoprotostelium</taxon>
    </lineage>
</organism>
<keyword evidence="3" id="KW-1185">Reference proteome</keyword>